<dbReference type="InterPro" id="IPR009472">
    <property type="entry name" value="Tab2-like"/>
</dbReference>
<evidence type="ECO:0000313" key="4">
    <source>
        <dbReference type="Proteomes" id="UP000238937"/>
    </source>
</evidence>
<dbReference type="GO" id="GO:0003723">
    <property type="term" value="F:RNA binding"/>
    <property type="evidence" value="ECO:0007669"/>
    <property type="project" value="InterPro"/>
</dbReference>
<dbReference type="InterPro" id="IPR046761">
    <property type="entry name" value="Tab2-like_C"/>
</dbReference>
<evidence type="ECO:0000259" key="1">
    <source>
        <dbReference type="Pfam" id="PF06485"/>
    </source>
</evidence>
<gene>
    <name evidence="3" type="ORF">C7B77_18480</name>
</gene>
<dbReference type="EMBL" id="PVWO01000268">
    <property type="protein sequence ID" value="PSB54325.1"/>
    <property type="molecule type" value="Genomic_DNA"/>
</dbReference>
<feature type="domain" description="RNA-binding protein Tab2/Atab2 C-terminal" evidence="2">
    <location>
        <begin position="131"/>
        <end position="280"/>
    </location>
</feature>
<dbReference type="PANTHER" id="PTHR34556:SF2">
    <property type="entry name" value="PROTEIN TAB2 HOMOLOG, CHLOROPLASTIC"/>
    <property type="match status" value="1"/>
</dbReference>
<name>A0A2T1GAL7_9CYAN</name>
<feature type="domain" description="RNA-binding protein Tab2-like N-terminal" evidence="1">
    <location>
        <begin position="4"/>
        <end position="114"/>
    </location>
</feature>
<dbReference type="PANTHER" id="PTHR34556">
    <property type="match status" value="1"/>
</dbReference>
<dbReference type="Pfam" id="PF06485">
    <property type="entry name" value="Tab2-like_N"/>
    <property type="match status" value="1"/>
</dbReference>
<comment type="caution">
    <text evidence="3">The sequence shown here is derived from an EMBL/GenBank/DDBJ whole genome shotgun (WGS) entry which is preliminary data.</text>
</comment>
<dbReference type="InterPro" id="IPR046760">
    <property type="entry name" value="Tab2-like_N"/>
</dbReference>
<dbReference type="Pfam" id="PF20429">
    <property type="entry name" value="Tab2-like_C"/>
    <property type="match status" value="1"/>
</dbReference>
<evidence type="ECO:0000313" key="3">
    <source>
        <dbReference type="EMBL" id="PSB54325.1"/>
    </source>
</evidence>
<accession>A0A2T1GAL7</accession>
<proteinExistence type="predicted"/>
<dbReference type="OrthoDB" id="420270at2"/>
<sequence length="286" mass="32489">MGAIWEIDFYSRPLVDERQKKVWELLICESPGTTDRSTDDLFRFARYCPSDRVNSLWLAEALQAAMLEAKQSPRRIRFFRRQMNNMITKACKDIGIPAAASRRTIALHQWIDDRMEHFYPLQPNYQAANTASVQMFSDPPQPLPEALLGEKWTFVSLVASQFADMSEWQIGFSEAFPLEMVGVTPEMQIPGLILYSPRSVPMAAWMSGLEIVAVRYQPAPKSTLLLETGASESWILARLEGATQQEGARFEASKQQAKGVHFIAIQSSPDVEEFAGFWLLYETVDR</sequence>
<dbReference type="RefSeq" id="WP_106308098.1">
    <property type="nucleotide sequence ID" value="NZ_PVWO01000268.1"/>
</dbReference>
<evidence type="ECO:0000259" key="2">
    <source>
        <dbReference type="Pfam" id="PF20429"/>
    </source>
</evidence>
<evidence type="ECO:0008006" key="5">
    <source>
        <dbReference type="Google" id="ProtNLM"/>
    </source>
</evidence>
<keyword evidence="4" id="KW-1185">Reference proteome</keyword>
<dbReference type="Proteomes" id="UP000238937">
    <property type="component" value="Unassembled WGS sequence"/>
</dbReference>
<dbReference type="AlphaFoldDB" id="A0A2T1GAL7"/>
<organism evidence="3 4">
    <name type="scientific">Chamaesiphon polymorphus CCALA 037</name>
    <dbReference type="NCBI Taxonomy" id="2107692"/>
    <lineage>
        <taxon>Bacteria</taxon>
        <taxon>Bacillati</taxon>
        <taxon>Cyanobacteriota</taxon>
        <taxon>Cyanophyceae</taxon>
        <taxon>Gomontiellales</taxon>
        <taxon>Chamaesiphonaceae</taxon>
        <taxon>Chamaesiphon</taxon>
    </lineage>
</organism>
<reference evidence="3 4" key="1">
    <citation type="submission" date="2018-03" db="EMBL/GenBank/DDBJ databases">
        <title>The ancient ancestry and fast evolution of plastids.</title>
        <authorList>
            <person name="Moore K.R."/>
            <person name="Magnabosco C."/>
            <person name="Momper L."/>
            <person name="Gold D.A."/>
            <person name="Bosak T."/>
            <person name="Fournier G.P."/>
        </authorList>
    </citation>
    <scope>NUCLEOTIDE SEQUENCE [LARGE SCALE GENOMIC DNA]</scope>
    <source>
        <strain evidence="3 4">CCALA 037</strain>
    </source>
</reference>
<protein>
    <recommendedName>
        <fullName evidence="5">DUF1092 domain-containing protein</fullName>
    </recommendedName>
</protein>